<dbReference type="CDD" id="cd17316">
    <property type="entry name" value="MFS_SV2_like"/>
    <property type="match status" value="1"/>
</dbReference>
<evidence type="ECO:0000256" key="2">
    <source>
        <dbReference type="ARBA" id="ARBA00022692"/>
    </source>
</evidence>
<evidence type="ECO:0000256" key="4">
    <source>
        <dbReference type="ARBA" id="ARBA00023136"/>
    </source>
</evidence>
<dbReference type="RefSeq" id="WP_379571740.1">
    <property type="nucleotide sequence ID" value="NZ_JBHSQK010000113.1"/>
</dbReference>
<keyword evidence="4 5" id="KW-0472">Membrane</keyword>
<dbReference type="InterPro" id="IPR036259">
    <property type="entry name" value="MFS_trans_sf"/>
</dbReference>
<feature type="transmembrane region" description="Helical" evidence="5">
    <location>
        <begin position="124"/>
        <end position="144"/>
    </location>
</feature>
<dbReference type="Pfam" id="PF00083">
    <property type="entry name" value="Sugar_tr"/>
    <property type="match status" value="1"/>
</dbReference>
<dbReference type="PANTHER" id="PTHR23508:SF10">
    <property type="entry name" value="CARBOXYLIC ACID TRANSPORTER PROTEIN HOMOLOG"/>
    <property type="match status" value="1"/>
</dbReference>
<gene>
    <name evidence="7" type="ORF">ACFQH9_30765</name>
</gene>
<keyword evidence="8" id="KW-1185">Reference proteome</keyword>
<reference evidence="8" key="1">
    <citation type="journal article" date="2019" name="Int. J. Syst. Evol. Microbiol.">
        <title>The Global Catalogue of Microorganisms (GCM) 10K type strain sequencing project: providing services to taxonomists for standard genome sequencing and annotation.</title>
        <authorList>
            <consortium name="The Broad Institute Genomics Platform"/>
            <consortium name="The Broad Institute Genome Sequencing Center for Infectious Disease"/>
            <person name="Wu L."/>
            <person name="Ma J."/>
        </authorList>
    </citation>
    <scope>NUCLEOTIDE SEQUENCE [LARGE SCALE GENOMIC DNA]</scope>
    <source>
        <strain evidence="8">CGMCC 4.7397</strain>
    </source>
</reference>
<evidence type="ECO:0000313" key="7">
    <source>
        <dbReference type="EMBL" id="MFC5952651.1"/>
    </source>
</evidence>
<protein>
    <submittedName>
        <fullName evidence="7">MFS transporter</fullName>
    </submittedName>
</protein>
<evidence type="ECO:0000256" key="1">
    <source>
        <dbReference type="ARBA" id="ARBA00004651"/>
    </source>
</evidence>
<feature type="transmembrane region" description="Helical" evidence="5">
    <location>
        <begin position="319"/>
        <end position="337"/>
    </location>
</feature>
<proteinExistence type="predicted"/>
<feature type="transmembrane region" description="Helical" evidence="5">
    <location>
        <begin position="64"/>
        <end position="87"/>
    </location>
</feature>
<dbReference type="InterPro" id="IPR020846">
    <property type="entry name" value="MFS_dom"/>
</dbReference>
<feature type="domain" description="Major facilitator superfamily (MFS) profile" evidence="6">
    <location>
        <begin position="31"/>
        <end position="470"/>
    </location>
</feature>
<feature type="transmembrane region" description="Helical" evidence="5">
    <location>
        <begin position="380"/>
        <end position="400"/>
    </location>
</feature>
<sequence>MTIADRPAGTVRSLIPARIDRLPWSPFHTRMVIALGVAWVLDGLEITVASAITDLLTHPDTLHLSSAAAGAIASVYLAGEVVGALFFGRLSDKLGRRNLFMITLAVYLVGSGLTALTLGSGTGWVIFLYLTRFVAGMGIGGEYAAINSAIDELIPARYRGRVDIAVNGTYWAGSLLGTVGTLLLLRVLDVGIGWRIGFLLGPVLGLVVLVVRRHLPESPRWQIMNGRAEQAEESISYIEHEVERSGRRLEKVPDDKAIELTPTSQIGYLALTRVLFREYPSRAILGATLMITQSFLYNAIFFTYTLVLGKFFGVPSESQPVYLIAFAVGNLAGPLILGHLFDTVGRRKMIFSTYALAGVLLAVTAWLFEAGVLNAVTQTIAWAVVFFFASAGASSAYLTVSESFPLEVRAKAIAVFFAIAQCFGALGPVIYGGLIGDGSEPIRLFWGYVLGAAVMVIGGIVGWFLGIDAEGKSLEDVASPLAATARRGTTRAEGAARPAP</sequence>
<evidence type="ECO:0000256" key="5">
    <source>
        <dbReference type="SAM" id="Phobius"/>
    </source>
</evidence>
<feature type="transmembrane region" description="Helical" evidence="5">
    <location>
        <begin position="192"/>
        <end position="211"/>
    </location>
</feature>
<dbReference type="InterPro" id="IPR005828">
    <property type="entry name" value="MFS_sugar_transport-like"/>
</dbReference>
<feature type="transmembrane region" description="Helical" evidence="5">
    <location>
        <begin position="445"/>
        <end position="465"/>
    </location>
</feature>
<dbReference type="EMBL" id="JBHSQK010000113">
    <property type="protein sequence ID" value="MFC5952651.1"/>
    <property type="molecule type" value="Genomic_DNA"/>
</dbReference>
<organism evidence="7 8">
    <name type="scientific">Pseudonocardia lutea</name>
    <dbReference type="NCBI Taxonomy" id="2172015"/>
    <lineage>
        <taxon>Bacteria</taxon>
        <taxon>Bacillati</taxon>
        <taxon>Actinomycetota</taxon>
        <taxon>Actinomycetes</taxon>
        <taxon>Pseudonocardiales</taxon>
        <taxon>Pseudonocardiaceae</taxon>
        <taxon>Pseudonocardia</taxon>
    </lineage>
</organism>
<evidence type="ECO:0000256" key="3">
    <source>
        <dbReference type="ARBA" id="ARBA00022989"/>
    </source>
</evidence>
<feature type="transmembrane region" description="Helical" evidence="5">
    <location>
        <begin position="349"/>
        <end position="368"/>
    </location>
</feature>
<dbReference type="Proteomes" id="UP001596119">
    <property type="component" value="Unassembled WGS sequence"/>
</dbReference>
<name>A0ABW1IG26_9PSEU</name>
<dbReference type="PANTHER" id="PTHR23508">
    <property type="entry name" value="CARBOXYLIC ACID TRANSPORTER PROTEIN HOMOLOG"/>
    <property type="match status" value="1"/>
</dbReference>
<feature type="transmembrane region" description="Helical" evidence="5">
    <location>
        <begin position="283"/>
        <end position="307"/>
    </location>
</feature>
<feature type="transmembrane region" description="Helical" evidence="5">
    <location>
        <begin position="164"/>
        <end position="186"/>
    </location>
</feature>
<evidence type="ECO:0000313" key="8">
    <source>
        <dbReference type="Proteomes" id="UP001596119"/>
    </source>
</evidence>
<comment type="subcellular location">
    <subcellularLocation>
        <location evidence="1">Cell membrane</location>
        <topology evidence="1">Multi-pass membrane protein</topology>
    </subcellularLocation>
</comment>
<keyword evidence="2 5" id="KW-0812">Transmembrane</keyword>
<evidence type="ECO:0000259" key="6">
    <source>
        <dbReference type="PROSITE" id="PS50850"/>
    </source>
</evidence>
<feature type="transmembrane region" description="Helical" evidence="5">
    <location>
        <begin position="31"/>
        <end position="52"/>
    </location>
</feature>
<dbReference type="Gene3D" id="1.20.1250.20">
    <property type="entry name" value="MFS general substrate transporter like domains"/>
    <property type="match status" value="1"/>
</dbReference>
<dbReference type="PROSITE" id="PS50850">
    <property type="entry name" value="MFS"/>
    <property type="match status" value="1"/>
</dbReference>
<dbReference type="SUPFAM" id="SSF103473">
    <property type="entry name" value="MFS general substrate transporter"/>
    <property type="match status" value="1"/>
</dbReference>
<feature type="transmembrane region" description="Helical" evidence="5">
    <location>
        <begin position="412"/>
        <end position="433"/>
    </location>
</feature>
<comment type="caution">
    <text evidence="7">The sequence shown here is derived from an EMBL/GenBank/DDBJ whole genome shotgun (WGS) entry which is preliminary data.</text>
</comment>
<feature type="transmembrane region" description="Helical" evidence="5">
    <location>
        <begin position="99"/>
        <end position="118"/>
    </location>
</feature>
<keyword evidence="3 5" id="KW-1133">Transmembrane helix</keyword>
<accession>A0ABW1IG26</accession>